<accession>A0A1F8ASS9</accession>
<keyword evidence="1" id="KW-1133">Transmembrane helix</keyword>
<feature type="transmembrane region" description="Helical" evidence="1">
    <location>
        <begin position="67"/>
        <end position="84"/>
    </location>
</feature>
<feature type="transmembrane region" description="Helical" evidence="1">
    <location>
        <begin position="120"/>
        <end position="141"/>
    </location>
</feature>
<feature type="transmembrane region" description="Helical" evidence="1">
    <location>
        <begin position="147"/>
        <end position="176"/>
    </location>
</feature>
<keyword evidence="1" id="KW-0812">Transmembrane</keyword>
<name>A0A1F8ASS9_9BACT</name>
<comment type="caution">
    <text evidence="2">The sequence shown here is derived from an EMBL/GenBank/DDBJ whole genome shotgun (WGS) entry which is preliminary data.</text>
</comment>
<reference evidence="2 3" key="1">
    <citation type="journal article" date="2016" name="Nat. Commun.">
        <title>Thousands of microbial genomes shed light on interconnected biogeochemical processes in an aquifer system.</title>
        <authorList>
            <person name="Anantharaman K."/>
            <person name="Brown C.T."/>
            <person name="Hug L.A."/>
            <person name="Sharon I."/>
            <person name="Castelle C.J."/>
            <person name="Probst A.J."/>
            <person name="Thomas B.C."/>
            <person name="Singh A."/>
            <person name="Wilkins M.J."/>
            <person name="Karaoz U."/>
            <person name="Brodie E.L."/>
            <person name="Williams K.H."/>
            <person name="Hubbard S.S."/>
            <person name="Banfield J.F."/>
        </authorList>
    </citation>
    <scope>NUCLEOTIDE SEQUENCE [LARGE SCALE GENOMIC DNA]</scope>
</reference>
<organism evidence="2 3">
    <name type="scientific">Candidatus Woesebacteria bacterium RIFCSPHIGHO2_12_FULL_41_24</name>
    <dbReference type="NCBI Taxonomy" id="1802510"/>
    <lineage>
        <taxon>Bacteria</taxon>
        <taxon>Candidatus Woeseibacteriota</taxon>
    </lineage>
</organism>
<evidence type="ECO:0000313" key="3">
    <source>
        <dbReference type="Proteomes" id="UP000178603"/>
    </source>
</evidence>
<evidence type="ECO:0008006" key="4">
    <source>
        <dbReference type="Google" id="ProtNLM"/>
    </source>
</evidence>
<keyword evidence="1" id="KW-0472">Membrane</keyword>
<sequence length="263" mass="29250">MPKRIKRYLTVWWMMSKNSFLAVFYVKIALSIFLTGKLLRFGFFLVFMFFLLKGSGGLAGYTLNQSIFFFLTFNLVDVASQFLFREVYRFRPHLVSGDFDLTLVKPLSPLFRSLLGGADVIDLITIPPLVLAVIYVGGLLGPSVLNAVYYLLLLVNGLALAAAFHIFVLGFGVITLEVDHLVFIYRDLVNLGKLPVDIYREPIKSVITYLIPVGLMVTLPAKALMGLVSPVGIITTLGISVLALFAANRFWQFALTKYTSASS</sequence>
<evidence type="ECO:0000256" key="1">
    <source>
        <dbReference type="SAM" id="Phobius"/>
    </source>
</evidence>
<dbReference type="Proteomes" id="UP000178603">
    <property type="component" value="Unassembled WGS sequence"/>
</dbReference>
<dbReference type="InterPro" id="IPR010390">
    <property type="entry name" value="ABC-2_transporter-like"/>
</dbReference>
<protein>
    <recommendedName>
        <fullName evidence="4">ABC transporter permease</fullName>
    </recommendedName>
</protein>
<dbReference type="AlphaFoldDB" id="A0A1F8ASS9"/>
<gene>
    <name evidence="2" type="ORF">A3E44_06120</name>
</gene>
<dbReference type="PANTHER" id="PTHR36833:SF1">
    <property type="entry name" value="INTEGRAL MEMBRANE TRANSPORT PROTEIN"/>
    <property type="match status" value="1"/>
</dbReference>
<feature type="transmembrane region" description="Helical" evidence="1">
    <location>
        <begin position="227"/>
        <end position="247"/>
    </location>
</feature>
<feature type="transmembrane region" description="Helical" evidence="1">
    <location>
        <begin position="12"/>
        <end position="34"/>
    </location>
</feature>
<proteinExistence type="predicted"/>
<feature type="transmembrane region" description="Helical" evidence="1">
    <location>
        <begin position="41"/>
        <end position="61"/>
    </location>
</feature>
<dbReference type="PANTHER" id="PTHR36833">
    <property type="entry name" value="SLR0610 PROTEIN-RELATED"/>
    <property type="match status" value="1"/>
</dbReference>
<dbReference type="Pfam" id="PF06182">
    <property type="entry name" value="ABC2_membrane_6"/>
    <property type="match status" value="1"/>
</dbReference>
<evidence type="ECO:0000313" key="2">
    <source>
        <dbReference type="EMBL" id="OGM54559.1"/>
    </source>
</evidence>
<dbReference type="EMBL" id="MGGW01000013">
    <property type="protein sequence ID" value="OGM54559.1"/>
    <property type="molecule type" value="Genomic_DNA"/>
</dbReference>